<dbReference type="EMBL" id="SUNJ01012013">
    <property type="protein sequence ID" value="TPP58439.1"/>
    <property type="molecule type" value="Genomic_DNA"/>
</dbReference>
<evidence type="ECO:0000313" key="2">
    <source>
        <dbReference type="EMBL" id="TPP58439.1"/>
    </source>
</evidence>
<dbReference type="InterPro" id="IPR057537">
    <property type="entry name" value="C2_C2CD3_N"/>
</dbReference>
<dbReference type="Pfam" id="PF25339">
    <property type="entry name" value="C2_C2CD3_N"/>
    <property type="match status" value="1"/>
</dbReference>
<organism evidence="2 3">
    <name type="scientific">Fasciola gigantica</name>
    <name type="common">Giant liver fluke</name>
    <dbReference type="NCBI Taxonomy" id="46835"/>
    <lineage>
        <taxon>Eukaryota</taxon>
        <taxon>Metazoa</taxon>
        <taxon>Spiralia</taxon>
        <taxon>Lophotrochozoa</taxon>
        <taxon>Platyhelminthes</taxon>
        <taxon>Trematoda</taxon>
        <taxon>Digenea</taxon>
        <taxon>Plagiorchiida</taxon>
        <taxon>Echinostomata</taxon>
        <taxon>Echinostomatoidea</taxon>
        <taxon>Fasciolidae</taxon>
        <taxon>Fasciola</taxon>
    </lineage>
</organism>
<accession>A0A504YDU4</accession>
<dbReference type="Proteomes" id="UP000316759">
    <property type="component" value="Unassembled WGS sequence"/>
</dbReference>
<keyword evidence="3" id="KW-1185">Reference proteome</keyword>
<dbReference type="OrthoDB" id="79771at2759"/>
<dbReference type="STRING" id="46835.A0A504YDU4"/>
<dbReference type="AlphaFoldDB" id="A0A504YDU4"/>
<sequence length="168" mass="18944">MFCSTDSNMNSRVQPNSPYLVQVHTNLPPGIDAPPTAFLNLSISLFRATQSVISGKRRGQSRKPPDELSVRVRWWGEPTTGECAVFNPRLAHKVGHKQITATRARYRITVPLERFSAYLKGTMTTQFSICNDMRALYFDVLDDAFARAVGRARLDRIDRLTVNNSLDT</sequence>
<reference evidence="2 3" key="1">
    <citation type="submission" date="2019-04" db="EMBL/GenBank/DDBJ databases">
        <title>Annotation for the trematode Fasciola gigantica.</title>
        <authorList>
            <person name="Choi Y.-J."/>
        </authorList>
    </citation>
    <scope>NUCLEOTIDE SEQUENCE [LARGE SCALE GENOMIC DNA]</scope>
    <source>
        <strain evidence="2">Uganda_cow_1</strain>
    </source>
</reference>
<evidence type="ECO:0000259" key="1">
    <source>
        <dbReference type="Pfam" id="PF25339"/>
    </source>
</evidence>
<name>A0A504YDU4_FASGI</name>
<comment type="caution">
    <text evidence="2">The sequence shown here is derived from an EMBL/GenBank/DDBJ whole genome shotgun (WGS) entry which is preliminary data.</text>
</comment>
<proteinExistence type="predicted"/>
<gene>
    <name evidence="2" type="ORF">FGIG_02184</name>
</gene>
<evidence type="ECO:0000313" key="3">
    <source>
        <dbReference type="Proteomes" id="UP000316759"/>
    </source>
</evidence>
<feature type="domain" description="C2CD3 N-terminal C2" evidence="1">
    <location>
        <begin position="24"/>
        <end position="166"/>
    </location>
</feature>
<protein>
    <recommendedName>
        <fullName evidence="1">C2CD3 N-terminal C2 domain-containing protein</fullName>
    </recommendedName>
</protein>